<evidence type="ECO:0000313" key="2">
    <source>
        <dbReference type="WBParaSite" id="MCU_012643-RA"/>
    </source>
</evidence>
<dbReference type="WBParaSite" id="MCU_012643-RA">
    <property type="protein sequence ID" value="MCU_012643-RA"/>
    <property type="gene ID" value="MCU_012643"/>
</dbReference>
<dbReference type="InterPro" id="IPR035940">
    <property type="entry name" value="CAP_sf"/>
</dbReference>
<protein>
    <submittedName>
        <fullName evidence="2">SCP domain-containing protein</fullName>
    </submittedName>
</protein>
<keyword evidence="1" id="KW-0732">Signal</keyword>
<proteinExistence type="predicted"/>
<feature type="chain" id="PRO_5024389442" evidence="1">
    <location>
        <begin position="26"/>
        <end position="140"/>
    </location>
</feature>
<evidence type="ECO:0000256" key="1">
    <source>
        <dbReference type="SAM" id="SignalP"/>
    </source>
</evidence>
<organism evidence="2">
    <name type="scientific">Mesocestoides corti</name>
    <name type="common">Flatworm</name>
    <dbReference type="NCBI Taxonomy" id="53468"/>
    <lineage>
        <taxon>Eukaryota</taxon>
        <taxon>Metazoa</taxon>
        <taxon>Spiralia</taxon>
        <taxon>Lophotrochozoa</taxon>
        <taxon>Platyhelminthes</taxon>
        <taxon>Cestoda</taxon>
        <taxon>Eucestoda</taxon>
        <taxon>Cyclophyllidea</taxon>
        <taxon>Mesocestoididae</taxon>
        <taxon>Mesocestoides</taxon>
    </lineage>
</organism>
<reference evidence="2" key="1">
    <citation type="submission" date="2019-11" db="UniProtKB">
        <authorList>
            <consortium name="WormBaseParasite"/>
        </authorList>
    </citation>
    <scope>IDENTIFICATION</scope>
</reference>
<name>A0A5K3FWU9_MESCO</name>
<feature type="signal peptide" evidence="1">
    <location>
        <begin position="1"/>
        <end position="25"/>
    </location>
</feature>
<dbReference type="SUPFAM" id="SSF55797">
    <property type="entry name" value="PR-1-like"/>
    <property type="match status" value="1"/>
</dbReference>
<dbReference type="Gene3D" id="3.40.33.10">
    <property type="entry name" value="CAP"/>
    <property type="match status" value="1"/>
</dbReference>
<dbReference type="AlphaFoldDB" id="A0A5K3FWU9"/>
<accession>A0A5K3FWU9</accession>
<sequence length="140" mass="16072">MFQHTILGVMLKLLVLLILTWLVLADVPTVEERKAIVECHTKLREHVNPPASNMMLMNYTIEMENLAVKYLADCRPPTDGKPFEGTSDLTICRLPENYNMLRNCAKSTVIIMTTRQTTVAVPVENIFRWSMQSRRNLDAH</sequence>